<proteinExistence type="predicted"/>
<comment type="caution">
    <text evidence="2">The sequence shown here is derived from an EMBL/GenBank/DDBJ whole genome shotgun (WGS) entry which is preliminary data.</text>
</comment>
<dbReference type="AlphaFoldDB" id="A0A317VH63"/>
<dbReference type="Gene3D" id="3.40.50.300">
    <property type="entry name" value="P-loop containing nucleotide triphosphate hydrolases"/>
    <property type="match status" value="1"/>
</dbReference>
<name>A0A317VH63_ASPEC</name>
<evidence type="ECO:0000259" key="1">
    <source>
        <dbReference type="Pfam" id="PF00004"/>
    </source>
</evidence>
<reference evidence="2" key="1">
    <citation type="submission" date="2016-12" db="EMBL/GenBank/DDBJ databases">
        <title>The genomes of Aspergillus section Nigri reveals drivers in fungal speciation.</title>
        <authorList>
            <consortium name="DOE Joint Genome Institute"/>
            <person name="Vesth T.C."/>
            <person name="Nybo J."/>
            <person name="Theobald S."/>
            <person name="Brandl J."/>
            <person name="Frisvad J.C."/>
            <person name="Nielsen K.F."/>
            <person name="Lyhne E.K."/>
            <person name="Kogle M.E."/>
            <person name="Kuo A."/>
            <person name="Riley R."/>
            <person name="Clum A."/>
            <person name="Nolan M."/>
            <person name="Lipzen A."/>
            <person name="Salamov A."/>
            <person name="Henrissat B."/>
            <person name="Wiebenga A."/>
            <person name="De vries R.P."/>
            <person name="Grigoriev I.V."/>
            <person name="Mortensen U.H."/>
            <person name="Andersen M.R."/>
            <person name="Baker S.E."/>
        </authorList>
    </citation>
    <scope>NUCLEOTIDE SEQUENCE</scope>
    <source>
        <strain evidence="2">CBS 122712</strain>
    </source>
</reference>
<gene>
    <name evidence="2" type="ORF">BO83DRAFT_361630</name>
</gene>
<dbReference type="InterPro" id="IPR003959">
    <property type="entry name" value="ATPase_AAA_core"/>
</dbReference>
<dbReference type="Proteomes" id="UP000246171">
    <property type="component" value="Unassembled WGS sequence"/>
</dbReference>
<dbReference type="Pfam" id="PF00004">
    <property type="entry name" value="AAA"/>
    <property type="match status" value="1"/>
</dbReference>
<dbReference type="VEuPathDB" id="FungiDB:BO83DRAFT_361630"/>
<protein>
    <recommendedName>
        <fullName evidence="1">ATPase AAA-type core domain-containing protein</fullName>
    </recommendedName>
</protein>
<dbReference type="RefSeq" id="XP_025387942.1">
    <property type="nucleotide sequence ID" value="XM_025529467.1"/>
</dbReference>
<dbReference type="GeneID" id="37051429"/>
<keyword evidence="3" id="KW-1185">Reference proteome</keyword>
<dbReference type="OrthoDB" id="5305673at2759"/>
<organism evidence="2 3">
    <name type="scientific">Aspergillus eucalypticola (strain CBS 122712 / IBT 29274)</name>
    <dbReference type="NCBI Taxonomy" id="1448314"/>
    <lineage>
        <taxon>Eukaryota</taxon>
        <taxon>Fungi</taxon>
        <taxon>Dikarya</taxon>
        <taxon>Ascomycota</taxon>
        <taxon>Pezizomycotina</taxon>
        <taxon>Eurotiomycetes</taxon>
        <taxon>Eurotiomycetidae</taxon>
        <taxon>Eurotiales</taxon>
        <taxon>Aspergillaceae</taxon>
        <taxon>Aspergillus</taxon>
        <taxon>Aspergillus subgen. Circumdati</taxon>
    </lineage>
</organism>
<dbReference type="EMBL" id="MSFU01000013">
    <property type="protein sequence ID" value="PWY72789.1"/>
    <property type="molecule type" value="Genomic_DNA"/>
</dbReference>
<evidence type="ECO:0000313" key="3">
    <source>
        <dbReference type="Proteomes" id="UP000246171"/>
    </source>
</evidence>
<dbReference type="GO" id="GO:0005524">
    <property type="term" value="F:ATP binding"/>
    <property type="evidence" value="ECO:0007669"/>
    <property type="project" value="InterPro"/>
</dbReference>
<sequence length="989" mass="111688">MAAVKDPQPLPQSNGQLDLCGYYYVQGDTGVVKGAQTKPWFRSQALSGSLLKRLNSIQLITSSHDKGSQVAEASRSWFKTQDYEYDGDCIQVHAAADYGQPTDQEESENHDKNIQVHAAADSGQPTDQKKSENHYEEGILIFSVGCQGSEKPFEPSNGPKAASSVVDLGATNPGDLSKKIQQGEAKAVIGNLGWESWDRIEEYKSLAAKANEKKKHVLLVFDAEDLPDLTAIDRRLSWGQTVQNIWEHEMKDRCNTIWSETNANKYFHLLVQLGLEGAIYKGFQKDATEVHLIYEPTSAKGSFLRSYSDKDIENVKVGEDTVKERMKTLTGEQMGQQRKDLREQVRKQLRKDVGVVWMKGLKTSLEEECSESIKNLDIMQIRDATMTGIRWSRRCAPMMYPKGKANQSQPADNRLTLETDSEPVLVSVKLDLRDSQTTSKEPLVLKSLPCTPQKAAVDTLKQGFECVLPYMPSARFGNLVTADRGEVDGFRKIANKVHEWYTTDTRPIPLSLAVFGQPGSGKSFGVKEVIKSILAADGKGITDLEFNLSQFRQEDDLRHAFEVIRDKTLSDKIPVVFFDEFDSTFNGNELGWLRHFIKPITQGKYEDGAVERPLGRGIYIFIGGTKTKYDDFFAGINTDGGNAVETINFATSEGELTTYLRELELELSPTLDPLELDVSSMSHYDDLKKEFYKIRDIGLEKKIPLVFFRNFDSNLGSEKLGWLKYFLAPMQDGEFFDHGSRHPLGRAIFVFEQGKEHFNGFPEEDLDSRLFPGAKLPDFVSRLRGQLQIGNVPAVEPGQNKHDPLENIFTWYLNDKEASKPLSIGLFRKVPDHNYEVKKRLKSNLQGYVNVLGPSFLEGEGQGRDADMNYFPIRRAILLRSMLERIFHFDKGKLINMDDGVLNALLFTPKVLHGARSLESILSMSKITKGERIKKQDLCTENQRMLHVKHEAFQQLLDSSDVYPGTQATPENKQHYAWIERKSGRAYKH</sequence>
<dbReference type="InterPro" id="IPR027417">
    <property type="entry name" value="P-loop_NTPase"/>
</dbReference>
<accession>A0A317VH63</accession>
<feature type="domain" description="ATPase AAA-type core" evidence="1">
    <location>
        <begin position="514"/>
        <end position="587"/>
    </location>
</feature>
<dbReference type="GO" id="GO:0016887">
    <property type="term" value="F:ATP hydrolysis activity"/>
    <property type="evidence" value="ECO:0007669"/>
    <property type="project" value="InterPro"/>
</dbReference>
<dbReference type="SUPFAM" id="SSF52540">
    <property type="entry name" value="P-loop containing nucleoside triphosphate hydrolases"/>
    <property type="match status" value="1"/>
</dbReference>
<evidence type="ECO:0000313" key="2">
    <source>
        <dbReference type="EMBL" id="PWY72789.1"/>
    </source>
</evidence>